<dbReference type="InterPro" id="IPR053123">
    <property type="entry name" value="CPG4-like"/>
</dbReference>
<gene>
    <name evidence="2" type="ORF">DICVIV_05795</name>
</gene>
<feature type="domain" description="Chondroitin proteoglycan 4" evidence="1">
    <location>
        <begin position="301"/>
        <end position="393"/>
    </location>
</feature>
<evidence type="ECO:0000313" key="2">
    <source>
        <dbReference type="EMBL" id="KJH48089.1"/>
    </source>
</evidence>
<reference evidence="3" key="2">
    <citation type="journal article" date="2016" name="Sci. Rep.">
        <title>Dictyocaulus viviparus genome, variome and transcriptome elucidate lungworm biology and support future intervention.</title>
        <authorList>
            <person name="McNulty S.N."/>
            <person name="Strube C."/>
            <person name="Rosa B.A."/>
            <person name="Martin J.C."/>
            <person name="Tyagi R."/>
            <person name="Choi Y.J."/>
            <person name="Wang Q."/>
            <person name="Hallsworth Pepin K."/>
            <person name="Zhang X."/>
            <person name="Ozersky P."/>
            <person name="Wilson R.K."/>
            <person name="Sternberg P.W."/>
            <person name="Gasser R.B."/>
            <person name="Mitreva M."/>
        </authorList>
    </citation>
    <scope>NUCLEOTIDE SEQUENCE [LARGE SCALE GENOMIC DNA]</scope>
    <source>
        <strain evidence="3">HannoverDv2000</strain>
    </source>
</reference>
<evidence type="ECO:0000313" key="3">
    <source>
        <dbReference type="Proteomes" id="UP000053766"/>
    </source>
</evidence>
<evidence type="ECO:0000259" key="1">
    <source>
        <dbReference type="Pfam" id="PF15481"/>
    </source>
</evidence>
<dbReference type="Pfam" id="PF15481">
    <property type="entry name" value="CPG4"/>
    <property type="match status" value="2"/>
</dbReference>
<dbReference type="OrthoDB" id="5854862at2759"/>
<sequence length="705" mass="79108">MMQHYYIVLISTVFLIVNNGELKTNKDQIAQSFNPDVLIRALGVPICVRKCIDQFVKDVADLWYMNEIVGNIQPFCRSHDAALKCIGRYATCDPHRLFKMASSSVEKMCGERAPLFEKMRPCLAKYGDIPVQVCDSRCHGSSNITAFMNNPAITIAAKMGGNIFTVNEHLGGLCSALNCALPCITMELNKVCPLSGWLTLVGFTCSEHLRYVNIYVNKVNSIIITNMEIGSRLFLMSSLSVVCVGKVVQLKKGCNSVSVKAVCCVPVESHLSPLDDFKPNADLEPNLWAYGSEYVVEPPMCQTACISSVMEVFSVYFRSGTFSDNMRQACNSYEEAIKCMKRNAHCGPDSMFESLTSGLRYMCKEQRDAFTILSDCINRNTDRVSHDCDQQCNPNSLATGIALKDTVMTQLDHPLVSQNVNMRRIIEPHMSRFFFSHACKIGQCLMGCTRNKYNMLCEGTAGSLLLEMLTLPLSVDSGESSAFPSTSHIASFLGGLLPHQCSFLTARNGNSYRIDPELNKEIKRMYANRNRTTMLLPSSLSPHSEVVDPFLKMSNTLKRVSPFEDYEIAEKLLEDGTDSFHDEVYEEPVSNIDIPEKYLTGEGWSRSYYDYNTSIWRWVGHGVNSHNKGYTFLSLLGSGSYEHSDITDVFDDFEVLTDEPEKYFVSYPVKSGKKYKLQMNSDYTDTHALQANLSVPSNRRDREGK</sequence>
<dbReference type="EMBL" id="KN716280">
    <property type="protein sequence ID" value="KJH48089.1"/>
    <property type="molecule type" value="Genomic_DNA"/>
</dbReference>
<name>A0A0D8XWD4_DICVI</name>
<reference evidence="2 3" key="1">
    <citation type="submission" date="2013-11" db="EMBL/GenBank/DDBJ databases">
        <title>Draft genome of the bovine lungworm Dictyocaulus viviparus.</title>
        <authorList>
            <person name="Mitreva M."/>
        </authorList>
    </citation>
    <scope>NUCLEOTIDE SEQUENCE [LARGE SCALE GENOMIC DNA]</scope>
    <source>
        <strain evidence="2 3">HannoverDv2000</strain>
    </source>
</reference>
<dbReference type="STRING" id="29172.A0A0D8XWD4"/>
<proteinExistence type="predicted"/>
<dbReference type="Proteomes" id="UP000053766">
    <property type="component" value="Unassembled WGS sequence"/>
</dbReference>
<organism evidence="2 3">
    <name type="scientific">Dictyocaulus viviparus</name>
    <name type="common">Bovine lungworm</name>
    <dbReference type="NCBI Taxonomy" id="29172"/>
    <lineage>
        <taxon>Eukaryota</taxon>
        <taxon>Metazoa</taxon>
        <taxon>Ecdysozoa</taxon>
        <taxon>Nematoda</taxon>
        <taxon>Chromadorea</taxon>
        <taxon>Rhabditida</taxon>
        <taxon>Rhabditina</taxon>
        <taxon>Rhabditomorpha</taxon>
        <taxon>Strongyloidea</taxon>
        <taxon>Metastrongylidae</taxon>
        <taxon>Dictyocaulus</taxon>
    </lineage>
</organism>
<dbReference type="PANTHER" id="PTHR37442">
    <property type="entry name" value="F18A1.7 PROTEIN-RELATED"/>
    <property type="match status" value="1"/>
</dbReference>
<accession>A0A0D8XWD4</accession>
<feature type="domain" description="Chondroitin proteoglycan 4" evidence="1">
    <location>
        <begin position="47"/>
        <end position="139"/>
    </location>
</feature>
<dbReference type="PANTHER" id="PTHR37442:SF2">
    <property type="entry name" value="CHONDROITIN PROTEOGLYCAN 4"/>
    <property type="match status" value="1"/>
</dbReference>
<dbReference type="AlphaFoldDB" id="A0A0D8XWD4"/>
<protein>
    <recommendedName>
        <fullName evidence="1">Chondroitin proteoglycan 4 domain-containing protein</fullName>
    </recommendedName>
</protein>
<dbReference type="InterPro" id="IPR029153">
    <property type="entry name" value="CPG4"/>
</dbReference>
<keyword evidence="3" id="KW-1185">Reference proteome</keyword>